<dbReference type="Proteomes" id="UP000677913">
    <property type="component" value="Unassembled WGS sequence"/>
</dbReference>
<accession>A0A8J7WU83</accession>
<dbReference type="RefSeq" id="WP_211470329.1">
    <property type="nucleotide sequence ID" value="NZ_JAGSXH010000104.1"/>
</dbReference>
<protein>
    <submittedName>
        <fullName evidence="3">Uncharacterized protein</fullName>
    </submittedName>
</protein>
<gene>
    <name evidence="3" type="ORF">KGA66_22555</name>
</gene>
<evidence type="ECO:0000256" key="1">
    <source>
        <dbReference type="SAM" id="MobiDB-lite"/>
    </source>
</evidence>
<evidence type="ECO:0000313" key="3">
    <source>
        <dbReference type="EMBL" id="MBS2965850.1"/>
    </source>
</evidence>
<keyword evidence="2" id="KW-0472">Membrane</keyword>
<name>A0A8J7WU83_9ACTN</name>
<sequence>MFTLLSGSAAEGRRFCLGVVLWIATRIVVTALMLVVGAAMLAVELRADSPAAPRTPFRGDHSAAERLPSGGHGASQTALTWASYHVNLVTIVTARDSATLNRRFLD</sequence>
<feature type="region of interest" description="Disordered" evidence="1">
    <location>
        <begin position="50"/>
        <end position="75"/>
    </location>
</feature>
<comment type="caution">
    <text evidence="3">The sequence shown here is derived from an EMBL/GenBank/DDBJ whole genome shotgun (WGS) entry which is preliminary data.</text>
</comment>
<keyword evidence="4" id="KW-1185">Reference proteome</keyword>
<reference evidence="3" key="1">
    <citation type="submission" date="2021-04" db="EMBL/GenBank/DDBJ databases">
        <title>Genome based classification of Actinospica acidithermotolerans sp. nov., an actinobacterium isolated from an Indonesian hot spring.</title>
        <authorList>
            <person name="Kusuma A.B."/>
            <person name="Putra K.E."/>
            <person name="Nafisah S."/>
            <person name="Loh J."/>
            <person name="Nouioui I."/>
            <person name="Goodfellow M."/>
        </authorList>
    </citation>
    <scope>NUCLEOTIDE SEQUENCE</scope>
    <source>
        <strain evidence="3">DSM 45618</strain>
    </source>
</reference>
<organism evidence="3 4">
    <name type="scientific">Actinocrinis puniceicyclus</name>
    <dbReference type="NCBI Taxonomy" id="977794"/>
    <lineage>
        <taxon>Bacteria</taxon>
        <taxon>Bacillati</taxon>
        <taxon>Actinomycetota</taxon>
        <taxon>Actinomycetes</taxon>
        <taxon>Catenulisporales</taxon>
        <taxon>Actinospicaceae</taxon>
        <taxon>Actinocrinis</taxon>
    </lineage>
</organism>
<evidence type="ECO:0000313" key="4">
    <source>
        <dbReference type="Proteomes" id="UP000677913"/>
    </source>
</evidence>
<feature type="transmembrane region" description="Helical" evidence="2">
    <location>
        <begin position="20"/>
        <end position="43"/>
    </location>
</feature>
<dbReference type="AlphaFoldDB" id="A0A8J7WU83"/>
<keyword evidence="2" id="KW-0812">Transmembrane</keyword>
<evidence type="ECO:0000256" key="2">
    <source>
        <dbReference type="SAM" id="Phobius"/>
    </source>
</evidence>
<dbReference type="EMBL" id="JAGSXH010000104">
    <property type="protein sequence ID" value="MBS2965850.1"/>
    <property type="molecule type" value="Genomic_DNA"/>
</dbReference>
<proteinExistence type="predicted"/>
<keyword evidence="2" id="KW-1133">Transmembrane helix</keyword>